<comment type="subcellular location">
    <subcellularLocation>
        <location evidence="1">Cell membrane</location>
        <topology evidence="1">Multi-pass membrane protein</topology>
    </subcellularLocation>
</comment>
<feature type="transmembrane region" description="Helical" evidence="6">
    <location>
        <begin position="760"/>
        <end position="783"/>
    </location>
</feature>
<dbReference type="STRING" id="634771.SAMN04488128_101770"/>
<feature type="transmembrane region" description="Helical" evidence="6">
    <location>
        <begin position="726"/>
        <end position="745"/>
    </location>
</feature>
<proteinExistence type="predicted"/>
<dbReference type="InterPro" id="IPR003838">
    <property type="entry name" value="ABC3_permease_C"/>
</dbReference>
<feature type="transmembrane region" description="Helical" evidence="6">
    <location>
        <begin position="677"/>
        <end position="699"/>
    </location>
</feature>
<dbReference type="RefSeq" id="WP_078667422.1">
    <property type="nucleotide sequence ID" value="NZ_FUWZ01000001.1"/>
</dbReference>
<feature type="domain" description="ABC3 transporter permease C-terminal" evidence="7">
    <location>
        <begin position="677"/>
        <end position="789"/>
    </location>
</feature>
<dbReference type="GO" id="GO:0022857">
    <property type="term" value="F:transmembrane transporter activity"/>
    <property type="evidence" value="ECO:0007669"/>
    <property type="project" value="TreeGrafter"/>
</dbReference>
<reference evidence="10" key="1">
    <citation type="submission" date="2017-02" db="EMBL/GenBank/DDBJ databases">
        <authorList>
            <person name="Varghese N."/>
            <person name="Submissions S."/>
        </authorList>
    </citation>
    <scope>NUCLEOTIDE SEQUENCE [LARGE SCALE GENOMIC DNA]</scope>
    <source>
        <strain evidence="10">DSM 22224</strain>
    </source>
</reference>
<dbReference type="InterPro" id="IPR025857">
    <property type="entry name" value="MacB_PCD"/>
</dbReference>
<dbReference type="GO" id="GO:0005886">
    <property type="term" value="C:plasma membrane"/>
    <property type="evidence" value="ECO:0007669"/>
    <property type="project" value="UniProtKB-SubCell"/>
</dbReference>
<dbReference type="EMBL" id="FUWZ01000001">
    <property type="protein sequence ID" value="SJZ57216.1"/>
    <property type="molecule type" value="Genomic_DNA"/>
</dbReference>
<protein>
    <submittedName>
        <fullName evidence="9">Duplicated orphan permease</fullName>
    </submittedName>
</protein>
<dbReference type="Pfam" id="PF02687">
    <property type="entry name" value="FtsX"/>
    <property type="match status" value="2"/>
</dbReference>
<dbReference type="OrthoDB" id="1451596at2"/>
<evidence type="ECO:0000256" key="3">
    <source>
        <dbReference type="ARBA" id="ARBA00022692"/>
    </source>
</evidence>
<evidence type="ECO:0000313" key="9">
    <source>
        <dbReference type="EMBL" id="SJZ57216.1"/>
    </source>
</evidence>
<keyword evidence="2" id="KW-1003">Cell membrane</keyword>
<dbReference type="AlphaFoldDB" id="A0A1T4LRG9"/>
<evidence type="ECO:0000256" key="6">
    <source>
        <dbReference type="SAM" id="Phobius"/>
    </source>
</evidence>
<gene>
    <name evidence="9" type="ORF">SAMN04488128_101770</name>
</gene>
<evidence type="ECO:0000256" key="1">
    <source>
        <dbReference type="ARBA" id="ARBA00004651"/>
    </source>
</evidence>
<keyword evidence="4 6" id="KW-1133">Transmembrane helix</keyword>
<feature type="transmembrane region" description="Helical" evidence="6">
    <location>
        <begin position="21"/>
        <end position="41"/>
    </location>
</feature>
<keyword evidence="3 6" id="KW-0812">Transmembrane</keyword>
<evidence type="ECO:0000256" key="4">
    <source>
        <dbReference type="ARBA" id="ARBA00022989"/>
    </source>
</evidence>
<feature type="transmembrane region" description="Helical" evidence="6">
    <location>
        <begin position="334"/>
        <end position="355"/>
    </location>
</feature>
<evidence type="ECO:0000256" key="2">
    <source>
        <dbReference type="ARBA" id="ARBA00022475"/>
    </source>
</evidence>
<feature type="domain" description="MacB-like periplasmic core" evidence="8">
    <location>
        <begin position="20"/>
        <end position="245"/>
    </location>
</feature>
<keyword evidence="10" id="KW-1185">Reference proteome</keyword>
<accession>A0A1T4LRG9</accession>
<feature type="domain" description="ABC3 transporter permease C-terminal" evidence="7">
    <location>
        <begin position="291"/>
        <end position="408"/>
    </location>
</feature>
<evidence type="ECO:0000313" key="10">
    <source>
        <dbReference type="Proteomes" id="UP000190367"/>
    </source>
</evidence>
<dbReference type="Proteomes" id="UP000190367">
    <property type="component" value="Unassembled WGS sequence"/>
</dbReference>
<dbReference type="PANTHER" id="PTHR30572:SF18">
    <property type="entry name" value="ABC-TYPE MACROLIDE FAMILY EXPORT SYSTEM PERMEASE COMPONENT 2"/>
    <property type="match status" value="1"/>
</dbReference>
<evidence type="ECO:0000256" key="5">
    <source>
        <dbReference type="ARBA" id="ARBA00023136"/>
    </source>
</evidence>
<dbReference type="PANTHER" id="PTHR30572">
    <property type="entry name" value="MEMBRANE COMPONENT OF TRANSPORTER-RELATED"/>
    <property type="match status" value="1"/>
</dbReference>
<evidence type="ECO:0000259" key="8">
    <source>
        <dbReference type="Pfam" id="PF12704"/>
    </source>
</evidence>
<organism evidence="9 10">
    <name type="scientific">Chitinophaga eiseniae</name>
    <dbReference type="NCBI Taxonomy" id="634771"/>
    <lineage>
        <taxon>Bacteria</taxon>
        <taxon>Pseudomonadati</taxon>
        <taxon>Bacteroidota</taxon>
        <taxon>Chitinophagia</taxon>
        <taxon>Chitinophagales</taxon>
        <taxon>Chitinophagaceae</taxon>
        <taxon>Chitinophaga</taxon>
    </lineage>
</organism>
<name>A0A1T4LRG9_9BACT</name>
<feature type="transmembrane region" description="Helical" evidence="6">
    <location>
        <begin position="375"/>
        <end position="404"/>
    </location>
</feature>
<keyword evidence="5 6" id="KW-0472">Membrane</keyword>
<sequence length="797" mass="88745">MLINYFKTASRSLRRNKVYTVVNILGLSAGIAICLVIFAIIRFETGFDRFHTNQDRVYRVVTRMAKPNGGDVMAGSVSVPLPGVLSAEIPTIAAVSPFVQIPDMEVRLPEEHSLLHKTFKEKKGIFAVTPAFFQLLDFTWLAGNPAVLADKQALVLTRETAARYFGDWKKALGQTIRLGADLQLQVSGIVERPVNTEFQFDLLVPFIATPYAANNDWGGLTSVYQCYVLLTPKADVAQVDRQLAQLAKKYLPAGLKNVFLLQPLQDVHLSQLPENIAAHGITPDRVRAMWCIAGFILLIACINFINLSTAQVVQRAREAGIRKVLGSNPGQLRLQFLVETFILVLFSCLLGFSVAGALLQPLGAMLGVPLPRTELFLVTTGLFLVAVLVTVTLLSGIYPAMVLARTNPVSTLKNRLLQQRSDGFFLRKWLVIFQFMIAQALIIGTLIIVKQMDFFRTTAMGFEKDYIVNLPMPAASLSAKRDLFHERLSRLPQVSAISFNTAPPASDDNWWTDFKFDNSPRSSDLNAIHKAIDTAYLPLFQIPLAAGRNVTANDSVREFLINETLVKKLGYHQPEEVLNKRIEMWGFMKGTVVGVVKDFHATSLKDAVAPLLLFNFKDPCFNATVRLTGTDLSAAMRNVEKTWEEVYPDTPFEYQFLDDKIAGFYTREMQLSMLYRLFAGIAIFLSCLGLYGLASYMAVQRVKEVGVRKVLGATVANIVVLFSREFVVMVGIAFMLAVPLAWYFLRQWLHSYAYSVGLPWWLFAAGGLMALLIAMVTVSFHALRAAMANPVKSLRGE</sequence>
<dbReference type="Pfam" id="PF12704">
    <property type="entry name" value="MacB_PCD"/>
    <property type="match status" value="1"/>
</dbReference>
<feature type="transmembrane region" description="Helical" evidence="6">
    <location>
        <begin position="425"/>
        <end position="449"/>
    </location>
</feature>
<dbReference type="InterPro" id="IPR050250">
    <property type="entry name" value="Macrolide_Exporter_MacB"/>
</dbReference>
<feature type="transmembrane region" description="Helical" evidence="6">
    <location>
        <begin position="292"/>
        <end position="313"/>
    </location>
</feature>
<evidence type="ECO:0000259" key="7">
    <source>
        <dbReference type="Pfam" id="PF02687"/>
    </source>
</evidence>